<comment type="caution">
    <text evidence="2">The sequence shown here is derived from an EMBL/GenBank/DDBJ whole genome shotgun (WGS) entry which is preliminary data.</text>
</comment>
<dbReference type="RefSeq" id="WP_186946010.1">
    <property type="nucleotide sequence ID" value="NZ_JACOGF010000002.1"/>
</dbReference>
<evidence type="ECO:0008006" key="4">
    <source>
        <dbReference type="Google" id="ProtNLM"/>
    </source>
</evidence>
<name>A0ABR6ZLL0_9BURK</name>
<accession>A0ABR6ZLL0</accession>
<evidence type="ECO:0000256" key="1">
    <source>
        <dbReference type="SAM" id="Phobius"/>
    </source>
</evidence>
<reference evidence="2 3" key="1">
    <citation type="submission" date="2020-08" db="EMBL/GenBank/DDBJ databases">
        <title>Novel species isolated from subtropical streams in China.</title>
        <authorList>
            <person name="Lu H."/>
        </authorList>
    </citation>
    <scope>NUCLEOTIDE SEQUENCE [LARGE SCALE GENOMIC DNA]</scope>
    <source>
        <strain evidence="2 3">CY18W</strain>
    </source>
</reference>
<sequence>MIRYASIAAWAYAGTTLRQLFRRLALMRAFNRSLAVMLLISAVYLMLT</sequence>
<dbReference type="Proteomes" id="UP000650424">
    <property type="component" value="Unassembled WGS sequence"/>
</dbReference>
<gene>
    <name evidence="2" type="ORF">H8L32_04735</name>
</gene>
<proteinExistence type="predicted"/>
<feature type="transmembrane region" description="Helical" evidence="1">
    <location>
        <begin position="29"/>
        <end position="47"/>
    </location>
</feature>
<keyword evidence="3" id="KW-1185">Reference proteome</keyword>
<dbReference type="EMBL" id="JACOGF010000002">
    <property type="protein sequence ID" value="MBC3916772.1"/>
    <property type="molecule type" value="Genomic_DNA"/>
</dbReference>
<keyword evidence="1" id="KW-0472">Membrane</keyword>
<organism evidence="2 3">
    <name type="scientific">Undibacterium hunanense</name>
    <dbReference type="NCBI Taxonomy" id="2762292"/>
    <lineage>
        <taxon>Bacteria</taxon>
        <taxon>Pseudomonadati</taxon>
        <taxon>Pseudomonadota</taxon>
        <taxon>Betaproteobacteria</taxon>
        <taxon>Burkholderiales</taxon>
        <taxon>Oxalobacteraceae</taxon>
        <taxon>Undibacterium</taxon>
    </lineage>
</organism>
<evidence type="ECO:0000313" key="3">
    <source>
        <dbReference type="Proteomes" id="UP000650424"/>
    </source>
</evidence>
<keyword evidence="1" id="KW-1133">Transmembrane helix</keyword>
<protein>
    <recommendedName>
        <fullName evidence="4">LysE type translocator</fullName>
    </recommendedName>
</protein>
<keyword evidence="1" id="KW-0812">Transmembrane</keyword>
<evidence type="ECO:0000313" key="2">
    <source>
        <dbReference type="EMBL" id="MBC3916772.1"/>
    </source>
</evidence>